<dbReference type="AlphaFoldDB" id="A0A7T2Z0M2"/>
<dbReference type="KEGG" id="dla:I6G47_00830"/>
<proteinExistence type="predicted"/>
<dbReference type="Proteomes" id="UP000595064">
    <property type="component" value="Chromosome"/>
</dbReference>
<name>A0A7T2Z0M2_9BURK</name>
<keyword evidence="2" id="KW-1185">Reference proteome</keyword>
<dbReference type="EMBL" id="CP065748">
    <property type="protein sequence ID" value="QPS84498.1"/>
    <property type="molecule type" value="Genomic_DNA"/>
</dbReference>
<gene>
    <name evidence="1" type="ORF">I6G47_00830</name>
</gene>
<protein>
    <submittedName>
        <fullName evidence="1">Uncharacterized protein</fullName>
    </submittedName>
</protein>
<accession>A0A7T2Z0M2</accession>
<evidence type="ECO:0000313" key="1">
    <source>
        <dbReference type="EMBL" id="QPS84498.1"/>
    </source>
</evidence>
<evidence type="ECO:0000313" key="2">
    <source>
        <dbReference type="Proteomes" id="UP000595064"/>
    </source>
</evidence>
<sequence length="155" mass="16437">MTVPAGHQGPVTVLGIDPGKHTGLAWIVDGQVQALEEVEPALIALALQERRPTLVIFEDSRKARKTWTGQGSAAARAKMARNVGEIDAWCKLIVGLCAGLGIPCHGMPPSAKAGGAHGAKIDAATFSRLTGWAGRSNQHQRDAAMIAWSFRRARP</sequence>
<dbReference type="RefSeq" id="WP_198129411.1">
    <property type="nucleotide sequence ID" value="NZ_CP141536.1"/>
</dbReference>
<reference evidence="1 2" key="1">
    <citation type="submission" date="2020-12" db="EMBL/GenBank/DDBJ databases">
        <title>FDA dAtabase for Regulatory Grade micrObial Sequences (FDA-ARGOS): Supporting development and validation of Infectious Disease Dx tests.</title>
        <authorList>
            <person name="Sproer C."/>
            <person name="Gronow S."/>
            <person name="Severitt S."/>
            <person name="Schroder I."/>
            <person name="Tallon L."/>
            <person name="Sadzewicz L."/>
            <person name="Zhao X."/>
            <person name="Boylan J."/>
            <person name="Ott S."/>
            <person name="Bowen H."/>
            <person name="Vavikolanu K."/>
            <person name="Mehta A."/>
            <person name="Aluvathingal J."/>
            <person name="Nadendla S."/>
            <person name="Lowell S."/>
            <person name="Myers T."/>
            <person name="Yan Y."/>
            <person name="Sichtig H."/>
        </authorList>
    </citation>
    <scope>NUCLEOTIDE SEQUENCE [LARGE SCALE GENOMIC DNA]</scope>
    <source>
        <strain evidence="1 2">FDAARGOS_890</strain>
    </source>
</reference>
<organism evidence="1 2">
    <name type="scientific">Delftia lacustris</name>
    <dbReference type="NCBI Taxonomy" id="558537"/>
    <lineage>
        <taxon>Bacteria</taxon>
        <taxon>Pseudomonadati</taxon>
        <taxon>Pseudomonadota</taxon>
        <taxon>Betaproteobacteria</taxon>
        <taxon>Burkholderiales</taxon>
        <taxon>Comamonadaceae</taxon>
        <taxon>Delftia</taxon>
    </lineage>
</organism>